<evidence type="ECO:0008006" key="4">
    <source>
        <dbReference type="Google" id="ProtNLM"/>
    </source>
</evidence>
<dbReference type="RefSeq" id="WP_176978436.1">
    <property type="nucleotide sequence ID" value="NZ_JABZEO010000039.1"/>
</dbReference>
<dbReference type="Proteomes" id="UP000592294">
    <property type="component" value="Unassembled WGS sequence"/>
</dbReference>
<organism evidence="2 3">
    <name type="scientific">Allochromatium humboldtianum</name>
    <dbReference type="NCBI Taxonomy" id="504901"/>
    <lineage>
        <taxon>Bacteria</taxon>
        <taxon>Pseudomonadati</taxon>
        <taxon>Pseudomonadota</taxon>
        <taxon>Gammaproteobacteria</taxon>
        <taxon>Chromatiales</taxon>
        <taxon>Chromatiaceae</taxon>
        <taxon>Allochromatium</taxon>
    </lineage>
</organism>
<evidence type="ECO:0000313" key="3">
    <source>
        <dbReference type="Proteomes" id="UP000592294"/>
    </source>
</evidence>
<dbReference type="EMBL" id="JABZEO010000039">
    <property type="protein sequence ID" value="NVZ11759.1"/>
    <property type="molecule type" value="Genomic_DNA"/>
</dbReference>
<comment type="caution">
    <text evidence="2">The sequence shown here is derived from an EMBL/GenBank/DDBJ whole genome shotgun (WGS) entry which is preliminary data.</text>
</comment>
<sequence>MTDITVLNQINVVSIDISSWSGGANLKKEDIGVDIPDRAFSLGRKYLIAPERISPFSTIRRRARERCLKVGTRFVGGFAIPANQGVMDALTADLEEMRLEFENKKAQLLRDFSRVVDEWISEPEVAPYEELIRASLPSLKSIERRIQFRYSTFQVGAAQFTSIAPLQSEVAELATNLFTEVAEDAGQLYRSFLDRNLREGLEKLDWNFGSRKTVHALTNLRNKLKGLEFLDSRIPPVVDEIDRTVKSLPEQGKLEGAAMRNLCSLLIILSDDQRMLQLGEGLLNVSTVVQDEFGNLLQRQATLLAPSVQPEDVKTPTASETTPSNEEENEFPDVIWEEAADMQSAPPVMPTLDMSNFTLDF</sequence>
<evidence type="ECO:0000313" key="2">
    <source>
        <dbReference type="EMBL" id="NVZ11759.1"/>
    </source>
</evidence>
<reference evidence="2 3" key="1">
    <citation type="submission" date="2020-06" db="EMBL/GenBank/DDBJ databases">
        <title>Whole-genome sequence of Allochromatium humboldtianum DSM 21881, type strain.</title>
        <authorList>
            <person name="Kyndt J.A."/>
            <person name="Meyer T.E."/>
        </authorList>
    </citation>
    <scope>NUCLEOTIDE SEQUENCE [LARGE SCALE GENOMIC DNA]</scope>
    <source>
        <strain evidence="2 3">DSM 21881</strain>
    </source>
</reference>
<accession>A0A850RAH3</accession>
<gene>
    <name evidence="2" type="ORF">HW932_21155</name>
</gene>
<dbReference type="InterPro" id="IPR021496">
    <property type="entry name" value="DUF3150"/>
</dbReference>
<protein>
    <recommendedName>
        <fullName evidence="4">Cobalamine biosynthesis protein</fullName>
    </recommendedName>
</protein>
<evidence type="ECO:0000256" key="1">
    <source>
        <dbReference type="SAM" id="MobiDB-lite"/>
    </source>
</evidence>
<proteinExistence type="predicted"/>
<dbReference type="Pfam" id="PF11348">
    <property type="entry name" value="DUF3150"/>
    <property type="match status" value="1"/>
</dbReference>
<name>A0A850RAH3_9GAMM</name>
<dbReference type="AlphaFoldDB" id="A0A850RAH3"/>
<feature type="compositionally biased region" description="Low complexity" evidence="1">
    <location>
        <begin position="315"/>
        <end position="324"/>
    </location>
</feature>
<keyword evidence="3" id="KW-1185">Reference proteome</keyword>
<feature type="region of interest" description="Disordered" evidence="1">
    <location>
        <begin position="307"/>
        <end position="329"/>
    </location>
</feature>